<gene>
    <name evidence="1" type="ORF">PYW08_013949</name>
</gene>
<protein>
    <submittedName>
        <fullName evidence="1">Uncharacterized protein</fullName>
    </submittedName>
</protein>
<name>A0ACC2R636_9NEOP</name>
<dbReference type="EMBL" id="CM056781">
    <property type="protein sequence ID" value="KAJ8734699.1"/>
    <property type="molecule type" value="Genomic_DNA"/>
</dbReference>
<proteinExistence type="predicted"/>
<accession>A0ACC2R636</accession>
<organism evidence="1 2">
    <name type="scientific">Mythimna loreyi</name>
    <dbReference type="NCBI Taxonomy" id="667449"/>
    <lineage>
        <taxon>Eukaryota</taxon>
        <taxon>Metazoa</taxon>
        <taxon>Ecdysozoa</taxon>
        <taxon>Arthropoda</taxon>
        <taxon>Hexapoda</taxon>
        <taxon>Insecta</taxon>
        <taxon>Pterygota</taxon>
        <taxon>Neoptera</taxon>
        <taxon>Endopterygota</taxon>
        <taxon>Lepidoptera</taxon>
        <taxon>Glossata</taxon>
        <taxon>Ditrysia</taxon>
        <taxon>Noctuoidea</taxon>
        <taxon>Noctuidae</taxon>
        <taxon>Noctuinae</taxon>
        <taxon>Hadenini</taxon>
        <taxon>Mythimna</taxon>
    </lineage>
</organism>
<evidence type="ECO:0000313" key="2">
    <source>
        <dbReference type="Proteomes" id="UP001231649"/>
    </source>
</evidence>
<comment type="caution">
    <text evidence="1">The sequence shown here is derived from an EMBL/GenBank/DDBJ whole genome shotgun (WGS) entry which is preliminary data.</text>
</comment>
<evidence type="ECO:0000313" key="1">
    <source>
        <dbReference type="EMBL" id="KAJ8734699.1"/>
    </source>
</evidence>
<reference evidence="1" key="1">
    <citation type="submission" date="2023-03" db="EMBL/GenBank/DDBJ databases">
        <title>Chromosome-level genomes of two armyworms, Mythimna separata and Mythimna loreyi, provide insights into the biosynthesis and reception of sex pheromones.</title>
        <authorList>
            <person name="Zhao H."/>
        </authorList>
    </citation>
    <scope>NUCLEOTIDE SEQUENCE</scope>
    <source>
        <strain evidence="1">BeijingLab</strain>
    </source>
</reference>
<keyword evidence="2" id="KW-1185">Reference proteome</keyword>
<dbReference type="Proteomes" id="UP001231649">
    <property type="component" value="Chromosome 5"/>
</dbReference>
<sequence length="240" mass="26839">MVRVWKLGLMSYDTALKIQMAVARKHLDCVMKGQDGNFDTLLLVEHKPVFTVGIRDDTSKAEISRLCGLGAEFRKTNRGGLITFHGPGQLVAYPILNLKHFKTSVKWYVQSLEETVIKLCEELGIKGHRSPYTGVWVDDNKIAAIGIHASRYVTTHGIAINCDNDLTWFNNIDPCGIEDKGVTSLSLESGMQCSVEKITPLFLKCFNKVFDCKTEEIDAQSQQDILNSVYNNLLLQNVVS</sequence>